<feature type="compositionally biased region" description="Low complexity" evidence="2">
    <location>
        <begin position="604"/>
        <end position="615"/>
    </location>
</feature>
<feature type="compositionally biased region" description="Polar residues" evidence="2">
    <location>
        <begin position="543"/>
        <end position="552"/>
    </location>
</feature>
<dbReference type="HOGENOM" id="CLU_027813_0_0_1"/>
<protein>
    <submittedName>
        <fullName evidence="3">Uncharacterized protein</fullName>
    </submittedName>
</protein>
<feature type="coiled-coil region" evidence="1">
    <location>
        <begin position="88"/>
        <end position="185"/>
    </location>
</feature>
<dbReference type="STRING" id="745531.A0A0C3S0F3"/>
<feature type="compositionally biased region" description="Basic and acidic residues" evidence="2">
    <location>
        <begin position="190"/>
        <end position="209"/>
    </location>
</feature>
<feature type="compositionally biased region" description="Basic and acidic residues" evidence="2">
    <location>
        <begin position="473"/>
        <end position="483"/>
    </location>
</feature>
<feature type="compositionally biased region" description="Low complexity" evidence="2">
    <location>
        <begin position="24"/>
        <end position="35"/>
    </location>
</feature>
<feature type="region of interest" description="Disordered" evidence="2">
    <location>
        <begin position="499"/>
        <end position="615"/>
    </location>
</feature>
<evidence type="ECO:0000256" key="1">
    <source>
        <dbReference type="SAM" id="Coils"/>
    </source>
</evidence>
<dbReference type="EMBL" id="KN840481">
    <property type="protein sequence ID" value="KIP08346.1"/>
    <property type="molecule type" value="Genomic_DNA"/>
</dbReference>
<dbReference type="AlphaFoldDB" id="A0A0C3S0F3"/>
<feature type="compositionally biased region" description="Polar residues" evidence="2">
    <location>
        <begin position="499"/>
        <end position="522"/>
    </location>
</feature>
<feature type="compositionally biased region" description="Pro residues" evidence="2">
    <location>
        <begin position="372"/>
        <end position="382"/>
    </location>
</feature>
<keyword evidence="4" id="KW-1185">Reference proteome</keyword>
<feature type="region of interest" description="Disordered" evidence="2">
    <location>
        <begin position="296"/>
        <end position="315"/>
    </location>
</feature>
<evidence type="ECO:0000256" key="2">
    <source>
        <dbReference type="SAM" id="MobiDB-lite"/>
    </source>
</evidence>
<dbReference type="OrthoDB" id="3069722at2759"/>
<feature type="compositionally biased region" description="Polar residues" evidence="2">
    <location>
        <begin position="304"/>
        <end position="315"/>
    </location>
</feature>
<sequence length="657" mass="73096">MDISPRYSGESDRSDPLSGRLPDRSSTPTSSQSPLPDDDYSSLQDGHLTMHDRQRGSKRDRGRHSSNRKFMEMLVSEELEAKQTRKFLRTALSRLDSETQRAQEAERRALELAERFKVVNDARAEAQRKLDLVSEELRLYKVQYDNARREIQRGQDILKDMELQRDDAEAAAARARTTARRLREQQLMMKSREEGRKAGYQEGLRRGMEQARLTQAQTGTDDGDLDEPAAPLDDGGASIQDDGTATLDSRADPLGDLPVRNFTSPAPTVPLESPRPRRHMVPPSLQPQDPQISRFHEHGIGISPTPTNTTLPSANAQYDQPIRPVSVVNRAPSPHHPDTYVPPDGWVPEMGEDHRIRLPPPHEMQRSQTPTSPNPVPIPPPSSMRQPEPQFISRDYAHHKPSTPSIDSIPTTSSMSVSQFDLVNSPRQTHRNLSNSDRKLSTIHEVASASDFSPRHSPSVSKQPSFDARSPQHRYERSPEDGPRTSMPEAIVFPGVPQVSEQPENTAGATYSPRSRAQSQVLADSLRYGHPDIPAEMRRSVSEARSNPSMGSLRSRIKTPSRLTTPAPLGGPLSPQTVVPQVAPQDYLRPSSTLGPGGPSRTKSAMSNRSDSSSRYTPSLQEIMITVEPAFVVWPTILRVLSTSAGHRHAFTFRLSR</sequence>
<proteinExistence type="predicted"/>
<evidence type="ECO:0000313" key="4">
    <source>
        <dbReference type="Proteomes" id="UP000053257"/>
    </source>
</evidence>
<name>A0A0C3S0F3_PHLG1</name>
<dbReference type="Proteomes" id="UP000053257">
    <property type="component" value="Unassembled WGS sequence"/>
</dbReference>
<feature type="compositionally biased region" description="Basic and acidic residues" evidence="2">
    <location>
        <begin position="527"/>
        <end position="542"/>
    </location>
</feature>
<feature type="compositionally biased region" description="Basic and acidic residues" evidence="2">
    <location>
        <begin position="48"/>
        <end position="59"/>
    </location>
</feature>
<keyword evidence="1" id="KW-0175">Coiled coil</keyword>
<accession>A0A0C3S0F3</accession>
<feature type="compositionally biased region" description="Polar residues" evidence="2">
    <location>
        <begin position="417"/>
        <end position="435"/>
    </location>
</feature>
<feature type="region of interest" description="Disordered" evidence="2">
    <location>
        <begin position="186"/>
        <end position="291"/>
    </location>
</feature>
<evidence type="ECO:0000313" key="3">
    <source>
        <dbReference type="EMBL" id="KIP08346.1"/>
    </source>
</evidence>
<reference evidence="3 4" key="1">
    <citation type="journal article" date="2014" name="PLoS Genet.">
        <title>Analysis of the Phlebiopsis gigantea genome, transcriptome and secretome provides insight into its pioneer colonization strategies of wood.</title>
        <authorList>
            <person name="Hori C."/>
            <person name="Ishida T."/>
            <person name="Igarashi K."/>
            <person name="Samejima M."/>
            <person name="Suzuki H."/>
            <person name="Master E."/>
            <person name="Ferreira P."/>
            <person name="Ruiz-Duenas F.J."/>
            <person name="Held B."/>
            <person name="Canessa P."/>
            <person name="Larrondo L.F."/>
            <person name="Schmoll M."/>
            <person name="Druzhinina I.S."/>
            <person name="Kubicek C.P."/>
            <person name="Gaskell J.A."/>
            <person name="Kersten P."/>
            <person name="St John F."/>
            <person name="Glasner J."/>
            <person name="Sabat G."/>
            <person name="Splinter BonDurant S."/>
            <person name="Syed K."/>
            <person name="Yadav J."/>
            <person name="Mgbeahuruike A.C."/>
            <person name="Kovalchuk A."/>
            <person name="Asiegbu F.O."/>
            <person name="Lackner G."/>
            <person name="Hoffmeister D."/>
            <person name="Rencoret J."/>
            <person name="Gutierrez A."/>
            <person name="Sun H."/>
            <person name="Lindquist E."/>
            <person name="Barry K."/>
            <person name="Riley R."/>
            <person name="Grigoriev I.V."/>
            <person name="Henrissat B."/>
            <person name="Kues U."/>
            <person name="Berka R.M."/>
            <person name="Martinez A.T."/>
            <person name="Covert S.F."/>
            <person name="Blanchette R.A."/>
            <person name="Cullen D."/>
        </authorList>
    </citation>
    <scope>NUCLEOTIDE SEQUENCE [LARGE SCALE GENOMIC DNA]</scope>
    <source>
        <strain evidence="3 4">11061_1 CR5-6</strain>
    </source>
</reference>
<feature type="region of interest" description="Disordered" evidence="2">
    <location>
        <begin position="1"/>
        <end position="70"/>
    </location>
</feature>
<feature type="compositionally biased region" description="Low complexity" evidence="2">
    <location>
        <begin position="402"/>
        <end position="416"/>
    </location>
</feature>
<feature type="region of interest" description="Disordered" evidence="2">
    <location>
        <begin position="327"/>
        <end position="487"/>
    </location>
</feature>
<organism evidence="3 4">
    <name type="scientific">Phlebiopsis gigantea (strain 11061_1 CR5-6)</name>
    <name type="common">White-rot fungus</name>
    <name type="synonym">Peniophora gigantea</name>
    <dbReference type="NCBI Taxonomy" id="745531"/>
    <lineage>
        <taxon>Eukaryota</taxon>
        <taxon>Fungi</taxon>
        <taxon>Dikarya</taxon>
        <taxon>Basidiomycota</taxon>
        <taxon>Agaricomycotina</taxon>
        <taxon>Agaricomycetes</taxon>
        <taxon>Polyporales</taxon>
        <taxon>Phanerochaetaceae</taxon>
        <taxon>Phlebiopsis</taxon>
    </lineage>
</organism>
<gene>
    <name evidence="3" type="ORF">PHLGIDRAFT_383116</name>
</gene>